<dbReference type="GO" id="GO:0015031">
    <property type="term" value="P:protein transport"/>
    <property type="evidence" value="ECO:0007669"/>
    <property type="project" value="UniProtKB-KW"/>
</dbReference>
<feature type="compositionally biased region" description="Basic and acidic residues" evidence="4">
    <location>
        <begin position="392"/>
        <end position="405"/>
    </location>
</feature>
<dbReference type="GO" id="GO:0032456">
    <property type="term" value="P:endocytic recycling"/>
    <property type="evidence" value="ECO:0007669"/>
    <property type="project" value="InterPro"/>
</dbReference>
<evidence type="ECO:0008006" key="9">
    <source>
        <dbReference type="Google" id="ProtNLM"/>
    </source>
</evidence>
<dbReference type="GO" id="GO:0005829">
    <property type="term" value="C:cytosol"/>
    <property type="evidence" value="ECO:0007669"/>
    <property type="project" value="GOC"/>
</dbReference>
<dbReference type="InterPro" id="IPR019515">
    <property type="entry name" value="VPS54_N"/>
</dbReference>
<proteinExistence type="predicted"/>
<dbReference type="PANTHER" id="PTHR13258">
    <property type="entry name" value="SYNDETIN"/>
    <property type="match status" value="1"/>
</dbReference>
<gene>
    <name evidence="7" type="ORF">BN9_088300</name>
</gene>
<protein>
    <recommendedName>
        <fullName evidence="9">Syndetin C-terminal domain-containing protein</fullName>
    </recommendedName>
</protein>
<evidence type="ECO:0000256" key="4">
    <source>
        <dbReference type="SAM" id="MobiDB-lite"/>
    </source>
</evidence>
<name>A0A024GN87_9STRA</name>
<dbReference type="InterPro" id="IPR040047">
    <property type="entry name" value="VPS50"/>
</dbReference>
<keyword evidence="2" id="KW-0653">Protein transport</keyword>
<comment type="caution">
    <text evidence="7">The sequence shown here is derived from an EMBL/GenBank/DDBJ whole genome shotgun (WGS) entry which is preliminary data.</text>
</comment>
<dbReference type="GO" id="GO:0000149">
    <property type="term" value="F:SNARE binding"/>
    <property type="evidence" value="ECO:0007669"/>
    <property type="project" value="TreeGrafter"/>
</dbReference>
<dbReference type="InterPro" id="IPR019514">
    <property type="entry name" value="Syndetin_C"/>
</dbReference>
<dbReference type="AlphaFoldDB" id="A0A024GN87"/>
<feature type="domain" description="Vacuolar protein sorting-associated protein 54 N-terminal" evidence="6">
    <location>
        <begin position="32"/>
        <end position="245"/>
    </location>
</feature>
<dbReference type="PANTHER" id="PTHR13258:SF0">
    <property type="entry name" value="SYNDETIN"/>
    <property type="match status" value="1"/>
</dbReference>
<accession>A0A024GN87</accession>
<dbReference type="GO" id="GO:0042147">
    <property type="term" value="P:retrograde transport, endosome to Golgi"/>
    <property type="evidence" value="ECO:0007669"/>
    <property type="project" value="InterPro"/>
</dbReference>
<feature type="region of interest" description="Disordered" evidence="4">
    <location>
        <begin position="376"/>
        <end position="409"/>
    </location>
</feature>
<evidence type="ECO:0000313" key="8">
    <source>
        <dbReference type="Proteomes" id="UP000053237"/>
    </source>
</evidence>
<dbReference type="Proteomes" id="UP000053237">
    <property type="component" value="Unassembled WGS sequence"/>
</dbReference>
<keyword evidence="3" id="KW-0175">Coiled coil</keyword>
<feature type="compositionally biased region" description="Acidic residues" evidence="4">
    <location>
        <begin position="378"/>
        <end position="391"/>
    </location>
</feature>
<sequence length="1025" mass="118698">MDTITVDAVHRTGYGPNSASILVPQITKDVLQDLDPRYYTQSFDPIQYTLERVPQSRTQLDDFFVVELCAVDDAKDVIRKKLAQQVHQNAASLIEGMNLVQKVDIEVLQTLIHVKNGRRLLASANEKCIVSMLRSIRIRQKRRRMEEIFAYVQEIRNCFEKETLMREALTKSQFMAAVEICFDLRDTLAIDHLQNVSILNNLNNRTHDFVSVLKEQFELSLGKTAEAFEPRTYRELLQGYITLADHAEDLGLDFTSESFCEILSSIPESLIRWIHMITKKEMNRLWQSLRHEQSKNTASMATKYETKTHPQLGSDEYGLRPGFERTDPTTASTVSKLVNAYEQLTNLIYSYYLLVQWHRDPFNPRNDSMEYLHRCGMEDDDDDDDEEDHETVEDKFYSEEKEQGRRISNGSQHTYSLQEILTTATSSGACYNQKLCEIGMELLRYRKVVWEFMQQMVGEYLDHLYIHSKYTLAQIVVISKCTTKFLEIGEEFTGVPCARLRSTVHLKCEQYLSSLHAENIELMRMLLDTESWRKVDCEFTQIGTSDLTIPGSEEWLHHLIEQRSHLRLHPYDMSHAPTSNAIHERHVLPSFHKYGNPFHSMSSASSLDICDDVSTDIDLSSANLMDCASPVEVKHQNIQHEELILNTSTLSGFCRLFGIYLKIMEKLPQVAWDAFLHLNKLFELQFLYVFTAFSSPDNVKSLFDHRTFSDKVCQLRQMVYRLGKNDSFEEKKVFCTVSIPLKLVQNRTEKCYNNQRVPLVFHLLACAPVCMEHANENNMFAIAEKSVAIEGLRSQLKMLQTMEPWIRSYLGTRHSTICREIYSRNEKASSQLRDYLYIITIHKLCQDVRILEAINNINWDLSFVTKQSNAYIVEIVRRCGEIFGGLQVVGDGALPSYTRDQIWSHLVQFVFQMLLDGFSQATKCTLQGRALMMMDLQALLKGLDLVHHVEQRVSKYARVYINDYLKAFFFFEQDLIQWIRDHKEHYSKRHIVSLIANGIGASLDRNDFEKLIAKIDHAIANKSSP</sequence>
<dbReference type="EMBL" id="CAIX01000188">
    <property type="protein sequence ID" value="CCI47811.1"/>
    <property type="molecule type" value="Genomic_DNA"/>
</dbReference>
<dbReference type="STRING" id="65357.A0A024GN87"/>
<evidence type="ECO:0000256" key="3">
    <source>
        <dbReference type="ARBA" id="ARBA00023054"/>
    </source>
</evidence>
<dbReference type="Pfam" id="PF10474">
    <property type="entry name" value="Syndetin_C"/>
    <property type="match status" value="1"/>
</dbReference>
<evidence type="ECO:0000259" key="5">
    <source>
        <dbReference type="Pfam" id="PF10474"/>
    </source>
</evidence>
<evidence type="ECO:0000259" key="6">
    <source>
        <dbReference type="Pfam" id="PF10475"/>
    </source>
</evidence>
<dbReference type="InParanoid" id="A0A024GN87"/>
<keyword evidence="1" id="KW-0813">Transport</keyword>
<dbReference type="Pfam" id="PF10475">
    <property type="entry name" value="Vps54_N"/>
    <property type="match status" value="1"/>
</dbReference>
<keyword evidence="8" id="KW-1185">Reference proteome</keyword>
<feature type="domain" description="Syndetin C-terminal" evidence="5">
    <location>
        <begin position="779"/>
        <end position="1016"/>
    </location>
</feature>
<evidence type="ECO:0000256" key="1">
    <source>
        <dbReference type="ARBA" id="ARBA00022448"/>
    </source>
</evidence>
<evidence type="ECO:0000313" key="7">
    <source>
        <dbReference type="EMBL" id="CCI47811.1"/>
    </source>
</evidence>
<reference evidence="7 8" key="1">
    <citation type="submission" date="2012-05" db="EMBL/GenBank/DDBJ databases">
        <title>Recombination and specialization in a pathogen metapopulation.</title>
        <authorList>
            <person name="Gardiner A."/>
            <person name="Kemen E."/>
            <person name="Schultz-Larsen T."/>
            <person name="MacLean D."/>
            <person name="Van Oosterhout C."/>
            <person name="Jones J.D.G."/>
        </authorList>
    </citation>
    <scope>NUCLEOTIDE SEQUENCE [LARGE SCALE GENOMIC DNA]</scope>
    <source>
        <strain evidence="7 8">Ac Nc2</strain>
    </source>
</reference>
<dbReference type="GO" id="GO:1990745">
    <property type="term" value="C:EARP complex"/>
    <property type="evidence" value="ECO:0007669"/>
    <property type="project" value="InterPro"/>
</dbReference>
<organism evidence="7 8">
    <name type="scientific">Albugo candida</name>
    <dbReference type="NCBI Taxonomy" id="65357"/>
    <lineage>
        <taxon>Eukaryota</taxon>
        <taxon>Sar</taxon>
        <taxon>Stramenopiles</taxon>
        <taxon>Oomycota</taxon>
        <taxon>Peronosporomycetes</taxon>
        <taxon>Albuginales</taxon>
        <taxon>Albuginaceae</taxon>
        <taxon>Albugo</taxon>
    </lineage>
</organism>
<dbReference type="OrthoDB" id="10263345at2759"/>
<evidence type="ECO:0000256" key="2">
    <source>
        <dbReference type="ARBA" id="ARBA00022927"/>
    </source>
</evidence>